<name>A0ABU6SU83_9FABA</name>
<dbReference type="EMBL" id="JASCZI010061941">
    <property type="protein sequence ID" value="MED6139784.1"/>
    <property type="molecule type" value="Genomic_DNA"/>
</dbReference>
<organism evidence="1 2">
    <name type="scientific">Stylosanthes scabra</name>
    <dbReference type="NCBI Taxonomy" id="79078"/>
    <lineage>
        <taxon>Eukaryota</taxon>
        <taxon>Viridiplantae</taxon>
        <taxon>Streptophyta</taxon>
        <taxon>Embryophyta</taxon>
        <taxon>Tracheophyta</taxon>
        <taxon>Spermatophyta</taxon>
        <taxon>Magnoliopsida</taxon>
        <taxon>eudicotyledons</taxon>
        <taxon>Gunneridae</taxon>
        <taxon>Pentapetalae</taxon>
        <taxon>rosids</taxon>
        <taxon>fabids</taxon>
        <taxon>Fabales</taxon>
        <taxon>Fabaceae</taxon>
        <taxon>Papilionoideae</taxon>
        <taxon>50 kb inversion clade</taxon>
        <taxon>dalbergioids sensu lato</taxon>
        <taxon>Dalbergieae</taxon>
        <taxon>Pterocarpus clade</taxon>
        <taxon>Stylosanthes</taxon>
    </lineage>
</organism>
<gene>
    <name evidence="1" type="ORF">PIB30_087203</name>
</gene>
<dbReference type="Proteomes" id="UP001341840">
    <property type="component" value="Unassembled WGS sequence"/>
</dbReference>
<protein>
    <submittedName>
        <fullName evidence="1">Uncharacterized protein</fullName>
    </submittedName>
</protein>
<proteinExistence type="predicted"/>
<reference evidence="1 2" key="1">
    <citation type="journal article" date="2023" name="Plants (Basel)">
        <title>Bridging the Gap: Combining Genomics and Transcriptomics Approaches to Understand Stylosanthes scabra, an Orphan Legume from the Brazilian Caatinga.</title>
        <authorList>
            <person name="Ferreira-Neto J.R.C."/>
            <person name="da Silva M.D."/>
            <person name="Binneck E."/>
            <person name="de Melo N.F."/>
            <person name="da Silva R.H."/>
            <person name="de Melo A.L.T.M."/>
            <person name="Pandolfi V."/>
            <person name="Bustamante F.O."/>
            <person name="Brasileiro-Vidal A.C."/>
            <person name="Benko-Iseppon A.M."/>
        </authorList>
    </citation>
    <scope>NUCLEOTIDE SEQUENCE [LARGE SCALE GENOMIC DNA]</scope>
    <source>
        <tissue evidence="1">Leaves</tissue>
    </source>
</reference>
<comment type="caution">
    <text evidence="1">The sequence shown here is derived from an EMBL/GenBank/DDBJ whole genome shotgun (WGS) entry which is preliminary data.</text>
</comment>
<sequence length="83" mass="9145">KGACDEGREEAIKTKALCERGGLSFRRVNNDRILARLAGTTERSGKIGDSKNEKPKLKLNLANIKGRTLSTRLLRSGPKHKSK</sequence>
<evidence type="ECO:0000313" key="2">
    <source>
        <dbReference type="Proteomes" id="UP001341840"/>
    </source>
</evidence>
<evidence type="ECO:0000313" key="1">
    <source>
        <dbReference type="EMBL" id="MED6139784.1"/>
    </source>
</evidence>
<accession>A0ABU6SU83</accession>
<keyword evidence="2" id="KW-1185">Reference proteome</keyword>
<feature type="non-terminal residue" evidence="1">
    <location>
        <position position="1"/>
    </location>
</feature>